<dbReference type="OrthoDB" id="517607at2"/>
<reference evidence="7 8" key="1">
    <citation type="journal article" date="2008" name="Proc. Natl. Acad. Sci. U.S.A.">
        <title>Niche adaptation and genome expansion in the chlorophyll d-producing cyanobacterium Acaryochloris marina.</title>
        <authorList>
            <person name="Swingley W.D."/>
            <person name="Chen M."/>
            <person name="Cheung P.C."/>
            <person name="Conrad A.L."/>
            <person name="Dejesa L.C."/>
            <person name="Hao J."/>
            <person name="Honchak B.M."/>
            <person name="Karbach L.E."/>
            <person name="Kurdoglu A."/>
            <person name="Lahiri S."/>
            <person name="Mastrian S.D."/>
            <person name="Miyashita H."/>
            <person name="Page L."/>
            <person name="Ramakrishna P."/>
            <person name="Satoh S."/>
            <person name="Sattley W.M."/>
            <person name="Shimada Y."/>
            <person name="Taylor H.L."/>
            <person name="Tomo T."/>
            <person name="Tsuchiya T."/>
            <person name="Wang Z.T."/>
            <person name="Raymond J."/>
            <person name="Mimuro M."/>
            <person name="Blankenship R.E."/>
            <person name="Touchman J.W."/>
        </authorList>
    </citation>
    <scope>NUCLEOTIDE SEQUENCE [LARGE SCALE GENOMIC DNA]</scope>
    <source>
        <strain evidence="8">MBIC 11017</strain>
    </source>
</reference>
<dbReference type="InterPro" id="IPR027417">
    <property type="entry name" value="P-loop_NTPase"/>
</dbReference>
<dbReference type="InterPro" id="IPR011629">
    <property type="entry name" value="CobW-like_C"/>
</dbReference>
<accession>B0CDJ7</accession>
<dbReference type="GO" id="GO:0016787">
    <property type="term" value="F:hydrolase activity"/>
    <property type="evidence" value="ECO:0007669"/>
    <property type="project" value="UniProtKB-KW"/>
</dbReference>
<dbReference type="SUPFAM" id="SSF52540">
    <property type="entry name" value="P-loop containing nucleoside triphosphate hydrolases"/>
    <property type="match status" value="1"/>
</dbReference>
<keyword evidence="2" id="KW-0378">Hydrolase</keyword>
<sequence length="345" mass="38706">MIQSPTQQASPQTDLKLPKRGLPVTIITGFLGSGKTTLLNHILQDCQDLKVAVLVNEFGDIDIDSQLLVSVEEDMVQLSNGCICCTINDDLVEAVYSILERNEKVDHLVIETTGVADPLPIALTFAMPPLRNLTQLDSIVTLVDAEAFSPQHFESEAALNQVSYADIIVLNKTDLAAPQQVDTLEAWVREQKWGARILRSQNSNIPLPLILDTNLFQPERYTAEAKAMAETTHDHHAPHCHDHHHHSNHLVNDGFVSMAFESDQPFDLDKFQDWLADDLSENVFRAKGFLWFGTITPRYIFQLSGKRYTLDADKWPGIPKTQLVLIGRELDAPKLQHQLRDCLTS</sequence>
<protein>
    <submittedName>
        <fullName evidence="7">Cobalamin synthesis protein/P47K</fullName>
    </submittedName>
</protein>
<evidence type="ECO:0000256" key="1">
    <source>
        <dbReference type="ARBA" id="ARBA00022741"/>
    </source>
</evidence>
<evidence type="ECO:0000256" key="3">
    <source>
        <dbReference type="ARBA" id="ARBA00023186"/>
    </source>
</evidence>
<dbReference type="CDD" id="cd03112">
    <property type="entry name" value="CobW-like"/>
    <property type="match status" value="1"/>
</dbReference>
<dbReference type="GO" id="GO:0000166">
    <property type="term" value="F:nucleotide binding"/>
    <property type="evidence" value="ECO:0007669"/>
    <property type="project" value="UniProtKB-KW"/>
</dbReference>
<feature type="domain" description="CobW C-terminal" evidence="6">
    <location>
        <begin position="255"/>
        <end position="343"/>
    </location>
</feature>
<dbReference type="SUPFAM" id="SSF90002">
    <property type="entry name" value="Hypothetical protein YjiA, C-terminal domain"/>
    <property type="match status" value="1"/>
</dbReference>
<dbReference type="STRING" id="329726.AM1_3070"/>
<organism evidence="7 8">
    <name type="scientific">Acaryochloris marina (strain MBIC 11017)</name>
    <dbReference type="NCBI Taxonomy" id="329726"/>
    <lineage>
        <taxon>Bacteria</taxon>
        <taxon>Bacillati</taxon>
        <taxon>Cyanobacteriota</taxon>
        <taxon>Cyanophyceae</taxon>
        <taxon>Acaryochloridales</taxon>
        <taxon>Acaryochloridaceae</taxon>
        <taxon>Acaryochloris</taxon>
    </lineage>
</organism>
<dbReference type="KEGG" id="amr:AM1_3070"/>
<dbReference type="Pfam" id="PF02492">
    <property type="entry name" value="cobW"/>
    <property type="match status" value="1"/>
</dbReference>
<dbReference type="EMBL" id="CP000828">
    <property type="protein sequence ID" value="ABW28066.1"/>
    <property type="molecule type" value="Genomic_DNA"/>
</dbReference>
<dbReference type="InterPro" id="IPR036627">
    <property type="entry name" value="CobW-likC_sf"/>
</dbReference>
<dbReference type="InterPro" id="IPR051316">
    <property type="entry name" value="Zinc-reg_GTPase_activator"/>
</dbReference>
<evidence type="ECO:0000256" key="2">
    <source>
        <dbReference type="ARBA" id="ARBA00022801"/>
    </source>
</evidence>
<evidence type="ECO:0000313" key="8">
    <source>
        <dbReference type="Proteomes" id="UP000000268"/>
    </source>
</evidence>
<dbReference type="PANTHER" id="PTHR13748:SF59">
    <property type="entry name" value="COBW C-TERMINAL DOMAIN-CONTAINING PROTEIN"/>
    <property type="match status" value="1"/>
</dbReference>
<keyword evidence="1" id="KW-0547">Nucleotide-binding</keyword>
<gene>
    <name evidence="7" type="ordered locus">AM1_3070</name>
</gene>
<comment type="catalytic activity">
    <reaction evidence="5">
        <text>GTP + H2O = GDP + phosphate + H(+)</text>
        <dbReference type="Rhea" id="RHEA:19669"/>
        <dbReference type="ChEBI" id="CHEBI:15377"/>
        <dbReference type="ChEBI" id="CHEBI:15378"/>
        <dbReference type="ChEBI" id="CHEBI:37565"/>
        <dbReference type="ChEBI" id="CHEBI:43474"/>
        <dbReference type="ChEBI" id="CHEBI:58189"/>
    </reaction>
    <physiologicalReaction direction="left-to-right" evidence="5">
        <dbReference type="Rhea" id="RHEA:19670"/>
    </physiologicalReaction>
</comment>
<dbReference type="PANTHER" id="PTHR13748">
    <property type="entry name" value="COBW-RELATED"/>
    <property type="match status" value="1"/>
</dbReference>
<dbReference type="eggNOG" id="COG0523">
    <property type="taxonomic scope" value="Bacteria"/>
</dbReference>
<dbReference type="SMART" id="SM00833">
    <property type="entry name" value="CobW_C"/>
    <property type="match status" value="1"/>
</dbReference>
<dbReference type="HOGENOM" id="CLU_017452_1_1_3"/>
<dbReference type="InterPro" id="IPR003495">
    <property type="entry name" value="CobW/HypB/UreG_nucleotide-bd"/>
</dbReference>
<comment type="similarity">
    <text evidence="4">Belongs to the SIMIBI class G3E GTPase family. ZNG1 subfamily.</text>
</comment>
<evidence type="ECO:0000256" key="5">
    <source>
        <dbReference type="ARBA" id="ARBA00049117"/>
    </source>
</evidence>
<evidence type="ECO:0000259" key="6">
    <source>
        <dbReference type="SMART" id="SM00833"/>
    </source>
</evidence>
<keyword evidence="3" id="KW-0143">Chaperone</keyword>
<dbReference type="Proteomes" id="UP000000268">
    <property type="component" value="Chromosome"/>
</dbReference>
<evidence type="ECO:0000313" key="7">
    <source>
        <dbReference type="EMBL" id="ABW28066.1"/>
    </source>
</evidence>
<dbReference type="AlphaFoldDB" id="B0CDJ7"/>
<dbReference type="Pfam" id="PF07683">
    <property type="entry name" value="CobW_C"/>
    <property type="match status" value="1"/>
</dbReference>
<keyword evidence="8" id="KW-1185">Reference proteome</keyword>
<name>B0CDJ7_ACAM1</name>
<proteinExistence type="inferred from homology"/>
<dbReference type="Gene3D" id="3.40.50.300">
    <property type="entry name" value="P-loop containing nucleotide triphosphate hydrolases"/>
    <property type="match status" value="1"/>
</dbReference>
<evidence type="ECO:0000256" key="4">
    <source>
        <dbReference type="ARBA" id="ARBA00034320"/>
    </source>
</evidence>
<dbReference type="RefSeq" id="WP_012163497.1">
    <property type="nucleotide sequence ID" value="NC_009925.1"/>
</dbReference>
<dbReference type="Gene3D" id="3.30.1220.10">
    <property type="entry name" value="CobW-like, C-terminal domain"/>
    <property type="match status" value="1"/>
</dbReference>